<protein>
    <submittedName>
        <fullName evidence="2">Uncharacterized protein</fullName>
    </submittedName>
</protein>
<keyword evidence="3" id="KW-1185">Reference proteome</keyword>
<evidence type="ECO:0000256" key="1">
    <source>
        <dbReference type="SAM" id="MobiDB-lite"/>
    </source>
</evidence>
<name>A0A9K3D2Z8_9EUKA</name>
<reference evidence="2 3" key="1">
    <citation type="journal article" date="2018" name="PLoS ONE">
        <title>The draft genome of Kipferlia bialata reveals reductive genome evolution in fornicate parasites.</title>
        <authorList>
            <person name="Tanifuji G."/>
            <person name="Takabayashi S."/>
            <person name="Kume K."/>
            <person name="Takagi M."/>
            <person name="Nakayama T."/>
            <person name="Kamikawa R."/>
            <person name="Inagaki Y."/>
            <person name="Hashimoto T."/>
        </authorList>
    </citation>
    <scope>NUCLEOTIDE SEQUENCE [LARGE SCALE GENOMIC DNA]</scope>
    <source>
        <strain evidence="2">NY0173</strain>
    </source>
</reference>
<feature type="compositionally biased region" description="Basic and acidic residues" evidence="1">
    <location>
        <begin position="497"/>
        <end position="511"/>
    </location>
</feature>
<gene>
    <name evidence="2" type="ORF">KIPB_008144</name>
</gene>
<dbReference type="AlphaFoldDB" id="A0A9K3D2Z8"/>
<dbReference type="EMBL" id="BDIP01002449">
    <property type="protein sequence ID" value="GIQ86314.1"/>
    <property type="molecule type" value="Genomic_DNA"/>
</dbReference>
<accession>A0A9K3D2Z8</accession>
<sequence length="611" mass="65183">MPLCRTVDVDRTESSVKEAMLNGVVHFASLFDKNVVKNIVAGPYLRMIASVCYLCAVLSQRACYPSGYTTSDVYIPLSLRQSLFLFVVQTSTSSAESFSDAPERKDDRASSTTPFNWSLFRQFATDCLNSRLALTAVQDQRVISAVVASVLRSGFGTGATESGVAGSLSVPIRLAKITSGDVPALYDSLRLSLDRASLPGHDAVDLLGLSPQAPYARHATTAPLVKRVLEGERVLSLAKPPADLMSLLQSIERLIPSAVVVSGGALSPLLNEPCLRPLYNFIVSECACLNADIDRLSSGVMRVAGALSGRGPLSDEVKADIACLRAGDVLSMGTWRQGQEVDRREGVDAEACLSRLQVEASTLHRTLTLGLGTSIQLGRYRNPGGLLEALAEVAGLVHPGVEDMSLSARERDLEMGFGPLRLYSAALTHTVTDVLKLPHSKQELKCREVGDEALNDFLQDIHASQSAVVVMDAWVCGGTISTSHGVLSPPSGSGVAKEAKDHKGDTPHRDTLPPFLLGCTPAPPILLYYSTRGPPPAHHKVKIVSHSVPATPLVEAAGDRTLCIPMYKRQTKRCSTKPSTTSGFSSTPCAHVTLPSRTGVSHTLQGASLLI</sequence>
<evidence type="ECO:0000313" key="3">
    <source>
        <dbReference type="Proteomes" id="UP000265618"/>
    </source>
</evidence>
<comment type="caution">
    <text evidence="2">The sequence shown here is derived from an EMBL/GenBank/DDBJ whole genome shotgun (WGS) entry which is preliminary data.</text>
</comment>
<organism evidence="2 3">
    <name type="scientific">Kipferlia bialata</name>
    <dbReference type="NCBI Taxonomy" id="797122"/>
    <lineage>
        <taxon>Eukaryota</taxon>
        <taxon>Metamonada</taxon>
        <taxon>Carpediemonas-like organisms</taxon>
        <taxon>Kipferlia</taxon>
    </lineage>
</organism>
<feature type="region of interest" description="Disordered" evidence="1">
    <location>
        <begin position="486"/>
        <end position="513"/>
    </location>
</feature>
<evidence type="ECO:0000313" key="2">
    <source>
        <dbReference type="EMBL" id="GIQ86314.1"/>
    </source>
</evidence>
<dbReference type="Proteomes" id="UP000265618">
    <property type="component" value="Unassembled WGS sequence"/>
</dbReference>
<proteinExistence type="predicted"/>